<dbReference type="PANTHER" id="PTHR10907:SF47">
    <property type="entry name" value="REGUCALCIN"/>
    <property type="match status" value="1"/>
</dbReference>
<dbReference type="InterPro" id="IPR011042">
    <property type="entry name" value="6-blade_b-propeller_TolB-like"/>
</dbReference>
<comment type="subcellular location">
    <subcellularLocation>
        <location evidence="6">Cytoplasm</location>
    </subcellularLocation>
</comment>
<evidence type="ECO:0000256" key="7">
    <source>
        <dbReference type="ARBA" id="ARBA00008853"/>
    </source>
</evidence>
<comment type="cofactor">
    <cofactor evidence="5">
        <name>Zn(2+)</name>
        <dbReference type="ChEBI" id="CHEBI:29105"/>
    </cofactor>
</comment>
<evidence type="ECO:0000259" key="15">
    <source>
        <dbReference type="Pfam" id="PF08450"/>
    </source>
</evidence>
<dbReference type="InterPro" id="IPR013658">
    <property type="entry name" value="SGL"/>
</dbReference>
<dbReference type="Pfam" id="PF08450">
    <property type="entry name" value="SGL"/>
    <property type="match status" value="1"/>
</dbReference>
<accession>A0A6J7S1B2</accession>
<dbReference type="GO" id="GO:0030234">
    <property type="term" value="F:enzyme regulator activity"/>
    <property type="evidence" value="ECO:0007669"/>
    <property type="project" value="InterPro"/>
</dbReference>
<keyword evidence="11" id="KW-0479">Metal-binding</keyword>
<dbReference type="EMBL" id="CAFBLI010000002">
    <property type="protein sequence ID" value="CAB4855389.1"/>
    <property type="molecule type" value="Genomic_DNA"/>
</dbReference>
<dbReference type="GO" id="GO:0019853">
    <property type="term" value="P:L-ascorbic acid biosynthetic process"/>
    <property type="evidence" value="ECO:0007669"/>
    <property type="project" value="TreeGrafter"/>
</dbReference>
<dbReference type="GO" id="GO:0005737">
    <property type="term" value="C:cytoplasm"/>
    <property type="evidence" value="ECO:0007669"/>
    <property type="project" value="UniProtKB-SubCell"/>
</dbReference>
<comment type="cofactor">
    <cofactor evidence="3">
        <name>Mn(2+)</name>
        <dbReference type="ChEBI" id="CHEBI:29035"/>
    </cofactor>
</comment>
<dbReference type="GO" id="GO:0005509">
    <property type="term" value="F:calcium ion binding"/>
    <property type="evidence" value="ECO:0007669"/>
    <property type="project" value="InterPro"/>
</dbReference>
<evidence type="ECO:0000256" key="6">
    <source>
        <dbReference type="ARBA" id="ARBA00004496"/>
    </source>
</evidence>
<evidence type="ECO:0000256" key="2">
    <source>
        <dbReference type="ARBA" id="ARBA00001913"/>
    </source>
</evidence>
<dbReference type="InterPro" id="IPR008367">
    <property type="entry name" value="Regucalcin"/>
</dbReference>
<evidence type="ECO:0000256" key="5">
    <source>
        <dbReference type="ARBA" id="ARBA00001947"/>
    </source>
</evidence>
<evidence type="ECO:0000256" key="11">
    <source>
        <dbReference type="ARBA" id="ARBA00022723"/>
    </source>
</evidence>
<dbReference type="EMBL" id="CAFBPY010000022">
    <property type="protein sequence ID" value="CAB5035035.1"/>
    <property type="molecule type" value="Genomic_DNA"/>
</dbReference>
<dbReference type="InterPro" id="IPR005511">
    <property type="entry name" value="SMP-30"/>
</dbReference>
<gene>
    <name evidence="16" type="ORF">UFOPK1811_00267</name>
    <name evidence="17" type="ORF">UFOPK2360_00045</name>
    <name evidence="18" type="ORF">UFOPK2922_00045</name>
    <name evidence="19" type="ORF">UFOPK3306_00054</name>
    <name evidence="20" type="ORF">UFOPK4209_00247</name>
</gene>
<evidence type="ECO:0000256" key="1">
    <source>
        <dbReference type="ARBA" id="ARBA00001589"/>
    </source>
</evidence>
<evidence type="ECO:0000313" key="20">
    <source>
        <dbReference type="EMBL" id="CAB5035035.1"/>
    </source>
</evidence>
<evidence type="ECO:0000256" key="8">
    <source>
        <dbReference type="ARBA" id="ARBA00013227"/>
    </source>
</evidence>
<comment type="cofactor">
    <cofactor evidence="4">
        <name>Mg(2+)</name>
        <dbReference type="ChEBI" id="CHEBI:18420"/>
    </cofactor>
</comment>
<evidence type="ECO:0000256" key="12">
    <source>
        <dbReference type="ARBA" id="ARBA00022801"/>
    </source>
</evidence>
<dbReference type="PANTHER" id="PTHR10907">
    <property type="entry name" value="REGUCALCIN"/>
    <property type="match status" value="1"/>
</dbReference>
<comment type="cofactor">
    <cofactor evidence="2">
        <name>Ca(2+)</name>
        <dbReference type="ChEBI" id="CHEBI:29108"/>
    </cofactor>
</comment>
<evidence type="ECO:0000256" key="4">
    <source>
        <dbReference type="ARBA" id="ARBA00001946"/>
    </source>
</evidence>
<evidence type="ECO:0000313" key="19">
    <source>
        <dbReference type="EMBL" id="CAB4855389.1"/>
    </source>
</evidence>
<evidence type="ECO:0000256" key="3">
    <source>
        <dbReference type="ARBA" id="ARBA00001936"/>
    </source>
</evidence>
<comment type="catalytic activity">
    <reaction evidence="1">
        <text>D-glucono-1,5-lactone + H2O = D-gluconate + H(+)</text>
        <dbReference type="Rhea" id="RHEA:10440"/>
        <dbReference type="ChEBI" id="CHEBI:15377"/>
        <dbReference type="ChEBI" id="CHEBI:15378"/>
        <dbReference type="ChEBI" id="CHEBI:16217"/>
        <dbReference type="ChEBI" id="CHEBI:18391"/>
        <dbReference type="EC" id="3.1.1.17"/>
    </reaction>
</comment>
<evidence type="ECO:0000313" key="17">
    <source>
        <dbReference type="EMBL" id="CAB4674105.1"/>
    </source>
</evidence>
<dbReference type="EMBL" id="CAEZZS010000001">
    <property type="protein sequence ID" value="CAB4766372.1"/>
    <property type="molecule type" value="Genomic_DNA"/>
</dbReference>
<evidence type="ECO:0000256" key="14">
    <source>
        <dbReference type="ARBA" id="ARBA00032464"/>
    </source>
</evidence>
<keyword evidence="12" id="KW-0378">Hydrolase</keyword>
<dbReference type="PRINTS" id="PR01791">
    <property type="entry name" value="REGUCALCIN"/>
</dbReference>
<name>A0A6J7S1B2_9ZZZZ</name>
<dbReference type="PRINTS" id="PR01790">
    <property type="entry name" value="SMP30FAMILY"/>
</dbReference>
<organism evidence="20">
    <name type="scientific">freshwater metagenome</name>
    <dbReference type="NCBI Taxonomy" id="449393"/>
    <lineage>
        <taxon>unclassified sequences</taxon>
        <taxon>metagenomes</taxon>
        <taxon>ecological metagenomes</taxon>
    </lineage>
</organism>
<sequence length="285" mass="30580">MTTINNVNEIRSEVGEGPNWDAGTSTISWVDIAGKLWFEQNIEGGPVTTHSVPEVIGAIVGRKKGGYYAATKEGFAELNPDNGWKITKNFLKEDERMNDAKVDSAGRFWAGSCTMDMVPGTGALHVLSGDLTMKTVATGITLPNGLAWSADNSYFYHVDSMQHVLSSYEVDFENAELHNKKTLVSFPDDGSVPDGMCISNEGLLLVAMWGGSRIEIYDQQGKKQSVIDMPVKQPSSCTFGGAKGDRLIVTSARASLGDTANELDGGLFIVDGLGLTGAQSEKFNG</sequence>
<dbReference type="AlphaFoldDB" id="A0A6J7S1B2"/>
<evidence type="ECO:0000313" key="16">
    <source>
        <dbReference type="EMBL" id="CAB4592701.1"/>
    </source>
</evidence>
<protein>
    <recommendedName>
        <fullName evidence="9">Regucalcin</fullName>
        <ecNumber evidence="8">3.1.1.17</ecNumber>
    </recommendedName>
    <alternativeName>
        <fullName evidence="14">Gluconolactonase</fullName>
    </alternativeName>
</protein>
<dbReference type="Gene3D" id="2.120.10.30">
    <property type="entry name" value="TolB, C-terminal domain"/>
    <property type="match status" value="1"/>
</dbReference>
<dbReference type="SUPFAM" id="SSF63829">
    <property type="entry name" value="Calcium-dependent phosphotriesterase"/>
    <property type="match status" value="1"/>
</dbReference>
<dbReference type="EMBL" id="CAEZUJ010000006">
    <property type="protein sequence ID" value="CAB4592701.1"/>
    <property type="molecule type" value="Genomic_DNA"/>
</dbReference>
<proteinExistence type="inferred from homology"/>
<dbReference type="GO" id="GO:0004341">
    <property type="term" value="F:gluconolactonase activity"/>
    <property type="evidence" value="ECO:0007669"/>
    <property type="project" value="UniProtKB-EC"/>
</dbReference>
<comment type="similarity">
    <text evidence="7">Belongs to the SMP-30/CGR1 family.</text>
</comment>
<keyword evidence="13" id="KW-0106">Calcium</keyword>
<dbReference type="EMBL" id="CAEZXH010000001">
    <property type="protein sequence ID" value="CAB4674105.1"/>
    <property type="molecule type" value="Genomic_DNA"/>
</dbReference>
<evidence type="ECO:0000256" key="13">
    <source>
        <dbReference type="ARBA" id="ARBA00022837"/>
    </source>
</evidence>
<keyword evidence="10" id="KW-0963">Cytoplasm</keyword>
<evidence type="ECO:0000256" key="9">
    <source>
        <dbReference type="ARBA" id="ARBA00016808"/>
    </source>
</evidence>
<evidence type="ECO:0000313" key="18">
    <source>
        <dbReference type="EMBL" id="CAB4766372.1"/>
    </source>
</evidence>
<feature type="domain" description="SMP-30/Gluconolactonase/LRE-like region" evidence="15">
    <location>
        <begin position="14"/>
        <end position="253"/>
    </location>
</feature>
<dbReference type="EC" id="3.1.1.17" evidence="8"/>
<evidence type="ECO:0000256" key="10">
    <source>
        <dbReference type="ARBA" id="ARBA00022490"/>
    </source>
</evidence>
<reference evidence="20" key="1">
    <citation type="submission" date="2020-05" db="EMBL/GenBank/DDBJ databases">
        <authorList>
            <person name="Chiriac C."/>
            <person name="Salcher M."/>
            <person name="Ghai R."/>
            <person name="Kavagutti S V."/>
        </authorList>
    </citation>
    <scope>NUCLEOTIDE SEQUENCE</scope>
</reference>